<dbReference type="EMBL" id="NQVE01000175">
    <property type="protein sequence ID" value="RAL42267.1"/>
    <property type="molecule type" value="Genomic_DNA"/>
</dbReference>
<dbReference type="Pfam" id="PF22656">
    <property type="entry name" value="At5g48480-like_N"/>
    <property type="match status" value="1"/>
</dbReference>
<proteinExistence type="predicted"/>
<sequence length="260" mass="28017">METGGEIPTVPLKRPTRVAMLQISTENEGDFADKHIRKSPLYPRIAQTVRSVSSYKYPRLLPHFVVPLSLPEAIFCHFQTFFSVSFLSVFVFSAACEREMANEAQNGCAENGAANAVTFSALKPQLFVEGAKANDAVQFYKAAFGAEEVSRVMNTKRKADQEAPLVLFAELKLGSSVFLVSDLTEDSSAPEKAVGVFSLETEDVDKALANAVAAGAVAEGEISEGEAACCGGRVGKVKDPYGNFWFICSPAKKTEEAVEA</sequence>
<dbReference type="Pfam" id="PF22650">
    <property type="entry name" value="At5g48480-like_C"/>
    <property type="match status" value="1"/>
</dbReference>
<dbReference type="InterPro" id="IPR054576">
    <property type="entry name" value="At5g48480-like_N"/>
</dbReference>
<keyword evidence="3" id="KW-1185">Reference proteome</keyword>
<dbReference type="InterPro" id="IPR029068">
    <property type="entry name" value="Glyas_Bleomycin-R_OHBP_Dase"/>
</dbReference>
<organism evidence="2 3">
    <name type="scientific">Cuscuta australis</name>
    <dbReference type="NCBI Taxonomy" id="267555"/>
    <lineage>
        <taxon>Eukaryota</taxon>
        <taxon>Viridiplantae</taxon>
        <taxon>Streptophyta</taxon>
        <taxon>Embryophyta</taxon>
        <taxon>Tracheophyta</taxon>
        <taxon>Spermatophyta</taxon>
        <taxon>Magnoliopsida</taxon>
        <taxon>eudicotyledons</taxon>
        <taxon>Gunneridae</taxon>
        <taxon>Pentapetalae</taxon>
        <taxon>asterids</taxon>
        <taxon>lamiids</taxon>
        <taxon>Solanales</taxon>
        <taxon>Convolvulaceae</taxon>
        <taxon>Cuscuteae</taxon>
        <taxon>Cuscuta</taxon>
        <taxon>Cuscuta subgen. Grammica</taxon>
        <taxon>Cuscuta sect. Cleistogrammica</taxon>
    </lineage>
</organism>
<evidence type="ECO:0000313" key="2">
    <source>
        <dbReference type="EMBL" id="RAL42267.1"/>
    </source>
</evidence>
<dbReference type="Gene3D" id="3.10.180.10">
    <property type="entry name" value="2,3-Dihydroxybiphenyl 1,2-Dioxygenase, domain 1"/>
    <property type="match status" value="1"/>
</dbReference>
<evidence type="ECO:0000313" key="3">
    <source>
        <dbReference type="Proteomes" id="UP000249390"/>
    </source>
</evidence>
<reference evidence="2 3" key="1">
    <citation type="submission" date="2018-06" db="EMBL/GenBank/DDBJ databases">
        <title>The Genome of Cuscuta australis (Dodder) Provides Insight into the Evolution of Plant Parasitism.</title>
        <authorList>
            <person name="Liu H."/>
        </authorList>
    </citation>
    <scope>NUCLEOTIDE SEQUENCE [LARGE SCALE GENOMIC DNA]</scope>
    <source>
        <strain evidence="3">cv. Yunnan</strain>
        <tissue evidence="2">Vines</tissue>
    </source>
</reference>
<dbReference type="PANTHER" id="PTHR34109">
    <property type="entry name" value="BNAUNNG04460D PROTEIN-RELATED"/>
    <property type="match status" value="1"/>
</dbReference>
<dbReference type="PANTHER" id="PTHR34109:SF1">
    <property type="entry name" value="VOC DOMAIN-CONTAINING PROTEIN"/>
    <property type="match status" value="1"/>
</dbReference>
<dbReference type="AlphaFoldDB" id="A0A328D8W4"/>
<feature type="domain" description="VOC" evidence="1">
    <location>
        <begin position="121"/>
        <end position="250"/>
    </location>
</feature>
<evidence type="ECO:0000259" key="1">
    <source>
        <dbReference type="PROSITE" id="PS51819"/>
    </source>
</evidence>
<protein>
    <recommendedName>
        <fullName evidence="1">VOC domain-containing protein</fullName>
    </recommendedName>
</protein>
<dbReference type="PROSITE" id="PS51819">
    <property type="entry name" value="VOC"/>
    <property type="match status" value="1"/>
</dbReference>
<dbReference type="Proteomes" id="UP000249390">
    <property type="component" value="Unassembled WGS sequence"/>
</dbReference>
<accession>A0A328D8W4</accession>
<dbReference type="InterPro" id="IPR037523">
    <property type="entry name" value="VOC_core"/>
</dbReference>
<name>A0A328D8W4_9ASTE</name>
<dbReference type="SUPFAM" id="SSF54593">
    <property type="entry name" value="Glyoxalase/Bleomycin resistance protein/Dihydroxybiphenyl dioxygenase"/>
    <property type="match status" value="1"/>
</dbReference>
<gene>
    <name evidence="2" type="ORF">DM860_012050</name>
</gene>
<comment type="caution">
    <text evidence="2">The sequence shown here is derived from an EMBL/GenBank/DDBJ whole genome shotgun (WGS) entry which is preliminary data.</text>
</comment>
<dbReference type="InterPro" id="IPR054575">
    <property type="entry name" value="At5g48480-like_C"/>
</dbReference>